<sequence>MLIIKNATVVNFSPPEVHRGWDLVIDNGMIAAAGPGASEGLKADEVWDLNGDIVHPGLVCSHNHFYSGLSRGILADINPSPDFISILKNLWWRLDRAIDKDILKSSALICSLDAIRNGTTAVIDHHSSPSFIEGSLSVMKQSFEQTGLRGMSCYETSDRNGMSEMEAGVAENVRMAHEIDKEKEAGKWSGLYEAHIGGHAPFTIPESGMKMLKDAIDATGRGIHIHVAEDKYDAAHSHHHYDEDLLVRMDRHGLLNSKSLIAHGLYLSEKERNILDERNSFLVVNFRSNMNNNVGAQQHLGGIKNAALGTDGIGSDMWEEFKFAYFKHKDTGGPLWPGDFLNFLHNGNTLLERNFDSRFGRIEKGFKADLVVSDYRNPTPLKGENIAGHMAFGQSAGSVRSVVIDGKVVMKDRKFPFDEKEIYAEARENAARLWENMNKLDDSK</sequence>
<dbReference type="InterPro" id="IPR006680">
    <property type="entry name" value="Amidohydro-rel"/>
</dbReference>
<dbReference type="PANTHER" id="PTHR43794:SF11">
    <property type="entry name" value="AMIDOHYDROLASE-RELATED DOMAIN-CONTAINING PROTEIN"/>
    <property type="match status" value="1"/>
</dbReference>
<dbReference type="Proteomes" id="UP000324209">
    <property type="component" value="Chromosome"/>
</dbReference>
<dbReference type="Pfam" id="PF01979">
    <property type="entry name" value="Amidohydro_1"/>
    <property type="match status" value="1"/>
</dbReference>
<dbReference type="InterPro" id="IPR011059">
    <property type="entry name" value="Metal-dep_hydrolase_composite"/>
</dbReference>
<name>A0A5C1QN46_9SPIO</name>
<dbReference type="InterPro" id="IPR050287">
    <property type="entry name" value="MTA/SAH_deaminase"/>
</dbReference>
<keyword evidence="4" id="KW-1185">Reference proteome</keyword>
<protein>
    <submittedName>
        <fullName evidence="3">Putative aminohydrolase SsnA</fullName>
    </submittedName>
</protein>
<evidence type="ECO:0000313" key="3">
    <source>
        <dbReference type="EMBL" id="QEN07984.1"/>
    </source>
</evidence>
<dbReference type="NCBIfam" id="TIGR03314">
    <property type="entry name" value="Se_ssnA"/>
    <property type="match status" value="1"/>
</dbReference>
<dbReference type="NCBIfam" id="NF005540">
    <property type="entry name" value="PRK07203.1"/>
    <property type="match status" value="1"/>
</dbReference>
<dbReference type="GO" id="GO:0016810">
    <property type="term" value="F:hydrolase activity, acting on carbon-nitrogen (but not peptide) bonds"/>
    <property type="evidence" value="ECO:0007669"/>
    <property type="project" value="InterPro"/>
</dbReference>
<dbReference type="OrthoDB" id="9807210at2"/>
<gene>
    <name evidence="3" type="primary">ssnA</name>
    <name evidence="3" type="ORF">EXM22_08300</name>
</gene>
<reference evidence="3 4" key="1">
    <citation type="submission" date="2019-02" db="EMBL/GenBank/DDBJ databases">
        <title>Complete Genome Sequence and Methylome Analysis of free living Spirochaetas.</title>
        <authorList>
            <person name="Fomenkov A."/>
            <person name="Dubinina G."/>
            <person name="Leshcheva N."/>
            <person name="Mikheeva N."/>
            <person name="Grabovich M."/>
            <person name="Vincze T."/>
            <person name="Roberts R.J."/>
        </authorList>
    </citation>
    <scope>NUCLEOTIDE SEQUENCE [LARGE SCALE GENOMIC DNA]</scope>
    <source>
        <strain evidence="3 4">K2</strain>
    </source>
</reference>
<proteinExistence type="predicted"/>
<dbReference type="EMBL" id="CP036150">
    <property type="protein sequence ID" value="QEN07984.1"/>
    <property type="molecule type" value="Genomic_DNA"/>
</dbReference>
<dbReference type="KEGG" id="ock:EXM22_08300"/>
<dbReference type="AlphaFoldDB" id="A0A5C1QN46"/>
<dbReference type="Gene3D" id="2.30.40.10">
    <property type="entry name" value="Urease, subunit C, domain 1"/>
    <property type="match status" value="1"/>
</dbReference>
<dbReference type="RefSeq" id="WP_149486064.1">
    <property type="nucleotide sequence ID" value="NZ_CP036150.1"/>
</dbReference>
<evidence type="ECO:0000313" key="4">
    <source>
        <dbReference type="Proteomes" id="UP000324209"/>
    </source>
</evidence>
<keyword evidence="1 3" id="KW-0378">Hydrolase</keyword>
<dbReference type="InterPro" id="IPR032466">
    <property type="entry name" value="Metal_Hydrolase"/>
</dbReference>
<feature type="domain" description="Amidohydrolase-related" evidence="2">
    <location>
        <begin position="53"/>
        <end position="409"/>
    </location>
</feature>
<organism evidence="3 4">
    <name type="scientific">Oceanispirochaeta crateris</name>
    <dbReference type="NCBI Taxonomy" id="2518645"/>
    <lineage>
        <taxon>Bacteria</taxon>
        <taxon>Pseudomonadati</taxon>
        <taxon>Spirochaetota</taxon>
        <taxon>Spirochaetia</taxon>
        <taxon>Spirochaetales</taxon>
        <taxon>Spirochaetaceae</taxon>
        <taxon>Oceanispirochaeta</taxon>
    </lineage>
</organism>
<accession>A0A5C1QN46</accession>
<dbReference type="Gene3D" id="3.20.20.140">
    <property type="entry name" value="Metal-dependent hydrolases"/>
    <property type="match status" value="1"/>
</dbReference>
<dbReference type="SUPFAM" id="SSF51556">
    <property type="entry name" value="Metallo-dependent hydrolases"/>
    <property type="match status" value="1"/>
</dbReference>
<dbReference type="InterPro" id="IPR017700">
    <property type="entry name" value="Aminohydrolase_SsnA"/>
</dbReference>
<dbReference type="PANTHER" id="PTHR43794">
    <property type="entry name" value="AMINOHYDROLASE SSNA-RELATED"/>
    <property type="match status" value="1"/>
</dbReference>
<evidence type="ECO:0000259" key="2">
    <source>
        <dbReference type="Pfam" id="PF01979"/>
    </source>
</evidence>
<dbReference type="SUPFAM" id="SSF51338">
    <property type="entry name" value="Composite domain of metallo-dependent hydrolases"/>
    <property type="match status" value="1"/>
</dbReference>
<evidence type="ECO:0000256" key="1">
    <source>
        <dbReference type="ARBA" id="ARBA00022801"/>
    </source>
</evidence>